<dbReference type="AlphaFoldDB" id="Z9JP22"/>
<reference evidence="9 10" key="1">
    <citation type="submission" date="2014-02" db="EMBL/GenBank/DDBJ databases">
        <title>Genome sequence of Brachybacterium phenoliresistens strain W13A50.</title>
        <authorList>
            <person name="Wang X."/>
        </authorList>
    </citation>
    <scope>NUCLEOTIDE SEQUENCE [LARGE SCALE GENOMIC DNA]</scope>
    <source>
        <strain evidence="9 10">W13A50</strain>
    </source>
</reference>
<dbReference type="PANTHER" id="PTHR36115">
    <property type="entry name" value="PROLINE-RICH ANTIGEN HOMOLOG-RELATED"/>
    <property type="match status" value="1"/>
</dbReference>
<protein>
    <recommendedName>
        <fullName evidence="8">RDD domain-containing protein</fullName>
    </recommendedName>
</protein>
<feature type="transmembrane region" description="Helical" evidence="7">
    <location>
        <begin position="176"/>
        <end position="199"/>
    </location>
</feature>
<evidence type="ECO:0000256" key="6">
    <source>
        <dbReference type="SAM" id="MobiDB-lite"/>
    </source>
</evidence>
<evidence type="ECO:0000259" key="8">
    <source>
        <dbReference type="Pfam" id="PF06271"/>
    </source>
</evidence>
<dbReference type="eggNOG" id="COG1714">
    <property type="taxonomic scope" value="Bacteria"/>
</dbReference>
<comment type="caution">
    <text evidence="9">The sequence shown here is derived from an EMBL/GenBank/DDBJ whole genome shotgun (WGS) entry which is preliminary data.</text>
</comment>
<dbReference type="Proteomes" id="UP000023067">
    <property type="component" value="Unassembled WGS sequence"/>
</dbReference>
<evidence type="ECO:0000256" key="3">
    <source>
        <dbReference type="ARBA" id="ARBA00022692"/>
    </source>
</evidence>
<keyword evidence="3 7" id="KW-0812">Transmembrane</keyword>
<feature type="region of interest" description="Disordered" evidence="6">
    <location>
        <begin position="311"/>
        <end position="440"/>
    </location>
</feature>
<organism evidence="9 10">
    <name type="scientific">Brachybacterium phenoliresistens</name>
    <dbReference type="NCBI Taxonomy" id="396014"/>
    <lineage>
        <taxon>Bacteria</taxon>
        <taxon>Bacillati</taxon>
        <taxon>Actinomycetota</taxon>
        <taxon>Actinomycetes</taxon>
        <taxon>Micrococcales</taxon>
        <taxon>Dermabacteraceae</taxon>
        <taxon>Brachybacterium</taxon>
    </lineage>
</organism>
<feature type="region of interest" description="Disordered" evidence="6">
    <location>
        <begin position="273"/>
        <end position="298"/>
    </location>
</feature>
<dbReference type="InterPro" id="IPR051791">
    <property type="entry name" value="Pra-immunoreactive"/>
</dbReference>
<comment type="subcellular location">
    <subcellularLocation>
        <location evidence="1">Cell membrane</location>
        <topology evidence="1">Multi-pass membrane protein</topology>
    </subcellularLocation>
</comment>
<dbReference type="HOGENOM" id="CLU_623356_0_0_11"/>
<name>Z9JP22_9MICO</name>
<dbReference type="STRING" id="396014.BF93_13330"/>
<feature type="compositionally biased region" description="Low complexity" evidence="6">
    <location>
        <begin position="420"/>
        <end position="440"/>
    </location>
</feature>
<dbReference type="InterPro" id="IPR010432">
    <property type="entry name" value="RDD"/>
</dbReference>
<feature type="region of interest" description="Disordered" evidence="6">
    <location>
        <begin position="28"/>
        <end position="133"/>
    </location>
</feature>
<evidence type="ECO:0000313" key="10">
    <source>
        <dbReference type="Proteomes" id="UP000023067"/>
    </source>
</evidence>
<feature type="domain" description="RDD" evidence="8">
    <location>
        <begin position="139"/>
        <end position="263"/>
    </location>
</feature>
<feature type="compositionally biased region" description="Pro residues" evidence="6">
    <location>
        <begin position="385"/>
        <end position="419"/>
    </location>
</feature>
<accession>Z9JP22</accession>
<feature type="transmembrane region" description="Helical" evidence="7">
    <location>
        <begin position="230"/>
        <end position="250"/>
    </location>
</feature>
<sequence>MTAPGNRYCESCAALLAPGAVLCGECGTRYAPSPYERHGTRTPGAWTEAPRPRERDGSGGEREGEGPDEGIELLGRGTGPAPAPDGTTLRPQDQYDRAMDEQGPPPVPGHASAPGAPSTQAAPGIGTLDAPLDGCAPSTPGKRLVAAIVDGIIQGIVAIPLIIGSTLLVVQQEATLLAQILIGIGVALPTAYVVVLLWLQGAKGFTPGKLIAGLRTVRLSTGRPIGFLRALGRAVVYGVFPLLMALSLFLDPRKLLRGFHDRAVDSVVVDVKSGRDPFQPRPDDFQRPSSEHYMPSSSVPVTAHENLMAQPGSAWSADPATSGASADSAAPAPSGWDPAQPTPSAWDPAGPYGSASSSAAPSGSAPSAPPAPAPEPAPAWGAAPAPAPAPPQPADPWAPAPPAPAEEAPPAPAPAPAPAPQAAAEPAHDAWSSAAPAAQD</sequence>
<keyword evidence="2" id="KW-1003">Cell membrane</keyword>
<feature type="compositionally biased region" description="Low complexity" evidence="6">
    <location>
        <begin position="316"/>
        <end position="339"/>
    </location>
</feature>
<keyword evidence="10" id="KW-1185">Reference proteome</keyword>
<feature type="compositionally biased region" description="Basic and acidic residues" evidence="6">
    <location>
        <begin position="50"/>
        <end position="65"/>
    </location>
</feature>
<evidence type="ECO:0000256" key="4">
    <source>
        <dbReference type="ARBA" id="ARBA00022989"/>
    </source>
</evidence>
<evidence type="ECO:0000256" key="7">
    <source>
        <dbReference type="SAM" id="Phobius"/>
    </source>
</evidence>
<dbReference type="GO" id="GO:0005886">
    <property type="term" value="C:plasma membrane"/>
    <property type="evidence" value="ECO:0007669"/>
    <property type="project" value="UniProtKB-SubCell"/>
</dbReference>
<dbReference type="EMBL" id="JDYK01000036">
    <property type="protein sequence ID" value="EWS79497.1"/>
    <property type="molecule type" value="Genomic_DNA"/>
</dbReference>
<dbReference type="Pfam" id="PF06271">
    <property type="entry name" value="RDD"/>
    <property type="match status" value="1"/>
</dbReference>
<feature type="compositionally biased region" description="Basic and acidic residues" evidence="6">
    <location>
        <begin position="281"/>
        <end position="290"/>
    </location>
</feature>
<feature type="transmembrane region" description="Helical" evidence="7">
    <location>
        <begin position="144"/>
        <end position="169"/>
    </location>
</feature>
<evidence type="ECO:0000256" key="1">
    <source>
        <dbReference type="ARBA" id="ARBA00004651"/>
    </source>
</evidence>
<gene>
    <name evidence="9" type="ORF">BF93_13330</name>
</gene>
<evidence type="ECO:0000313" key="9">
    <source>
        <dbReference type="EMBL" id="EWS79497.1"/>
    </source>
</evidence>
<feature type="compositionally biased region" description="Low complexity" evidence="6">
    <location>
        <begin position="348"/>
        <end position="366"/>
    </location>
</feature>
<keyword evidence="4 7" id="KW-1133">Transmembrane helix</keyword>
<dbReference type="RefSeq" id="WP_038374751.1">
    <property type="nucleotide sequence ID" value="NZ_KK070018.1"/>
</dbReference>
<evidence type="ECO:0000256" key="5">
    <source>
        <dbReference type="ARBA" id="ARBA00023136"/>
    </source>
</evidence>
<feature type="non-terminal residue" evidence="9">
    <location>
        <position position="440"/>
    </location>
</feature>
<keyword evidence="5 7" id="KW-0472">Membrane</keyword>
<proteinExistence type="predicted"/>
<evidence type="ECO:0000256" key="2">
    <source>
        <dbReference type="ARBA" id="ARBA00022475"/>
    </source>
</evidence>
<dbReference type="PANTHER" id="PTHR36115:SF6">
    <property type="entry name" value="PROLINE-RICH ANTIGEN HOMOLOG"/>
    <property type="match status" value="1"/>
</dbReference>
<feature type="compositionally biased region" description="Pro residues" evidence="6">
    <location>
        <begin position="367"/>
        <end position="377"/>
    </location>
</feature>